<keyword evidence="4" id="KW-1185">Reference proteome</keyword>
<dbReference type="AlphaFoldDB" id="A0A1S1J8Z5"/>
<accession>A0A1S1J8Z5</accession>
<evidence type="ECO:0000313" key="2">
    <source>
        <dbReference type="EMBL" id="OXB15334.1"/>
    </source>
</evidence>
<evidence type="ECO:0000313" key="1">
    <source>
        <dbReference type="EMBL" id="OHT47142.1"/>
    </source>
</evidence>
<comment type="caution">
    <text evidence="1">The sequence shown here is derived from an EMBL/GenBank/DDBJ whole genome shotgun (WGS) entry which is preliminary data.</text>
</comment>
<name>A0A1S1J8Z5_9FLAO</name>
<dbReference type="Proteomes" id="UP000180252">
    <property type="component" value="Unassembled WGS sequence"/>
</dbReference>
<dbReference type="EMBL" id="MIKE01000004">
    <property type="protein sequence ID" value="OHT47142.1"/>
    <property type="molecule type" value="Genomic_DNA"/>
</dbReference>
<reference evidence="1" key="1">
    <citation type="submission" date="2016-09" db="EMBL/GenBank/DDBJ databases">
        <authorList>
            <person name="Capua I."/>
            <person name="De Benedictis P."/>
            <person name="Joannis T."/>
            <person name="Lombin L.H."/>
            <person name="Cattoli G."/>
        </authorList>
    </citation>
    <scope>NUCLEOTIDE SEQUENCE [LARGE SCALE GENOMIC DNA]</scope>
    <source>
        <strain evidence="1">MSU</strain>
    </source>
</reference>
<organism evidence="1 3">
    <name type="scientific">Flavobacterium tructae</name>
    <dbReference type="NCBI Taxonomy" id="1114873"/>
    <lineage>
        <taxon>Bacteria</taxon>
        <taxon>Pseudomonadati</taxon>
        <taxon>Bacteroidota</taxon>
        <taxon>Flavobacteriia</taxon>
        <taxon>Flavobacteriales</taxon>
        <taxon>Flavobacteriaceae</taxon>
        <taxon>Flavobacterium</taxon>
    </lineage>
</organism>
<sequence>MSLTQIFQIELFIKHIYSFKYDYIISRFENENSRGKNYIYTNFLKFFFKDWVITIWKFNFWICN</sequence>
<evidence type="ECO:0000313" key="4">
    <source>
        <dbReference type="Proteomes" id="UP000198319"/>
    </source>
</evidence>
<dbReference type="EMBL" id="MUHG01000034">
    <property type="protein sequence ID" value="OXB15334.1"/>
    <property type="molecule type" value="Genomic_DNA"/>
</dbReference>
<proteinExistence type="predicted"/>
<evidence type="ECO:0000313" key="3">
    <source>
        <dbReference type="Proteomes" id="UP000180252"/>
    </source>
</evidence>
<reference evidence="2 4" key="3">
    <citation type="submission" date="2016-11" db="EMBL/GenBank/DDBJ databases">
        <title>Whole genomes of Flavobacteriaceae.</title>
        <authorList>
            <person name="Stine C."/>
            <person name="Li C."/>
            <person name="Tadesse D."/>
        </authorList>
    </citation>
    <scope>NUCLEOTIDE SEQUENCE [LARGE SCALE GENOMIC DNA]</scope>
    <source>
        <strain evidence="2 4">ATCC BAA-2541</strain>
    </source>
</reference>
<reference evidence="3" key="2">
    <citation type="submission" date="2016-09" db="EMBL/GenBank/DDBJ databases">
        <authorList>
            <person name="Chen S."/>
            <person name="Walker E."/>
        </authorList>
    </citation>
    <scope>NUCLEOTIDE SEQUENCE [LARGE SCALE GENOMIC DNA]</scope>
    <source>
        <strain evidence="3">MSU</strain>
    </source>
</reference>
<gene>
    <name evidence="2" type="ORF">B0A71_20675</name>
    <name evidence="1" type="ORF">BHE19_21465</name>
</gene>
<dbReference type="Proteomes" id="UP000198319">
    <property type="component" value="Unassembled WGS sequence"/>
</dbReference>
<protein>
    <submittedName>
        <fullName evidence="1">Uncharacterized protein</fullName>
    </submittedName>
</protein>